<dbReference type="PANTHER" id="PTHR39387">
    <property type="entry name" value="SHAVENOID, ISOFORM B"/>
    <property type="match status" value="1"/>
</dbReference>
<feature type="compositionally biased region" description="Polar residues" evidence="1">
    <location>
        <begin position="1058"/>
        <end position="1067"/>
    </location>
</feature>
<dbReference type="KEGG" id="fas:105262916"/>
<feature type="compositionally biased region" description="Low complexity" evidence="1">
    <location>
        <begin position="736"/>
        <end position="753"/>
    </location>
</feature>
<feature type="region of interest" description="Disordered" evidence="1">
    <location>
        <begin position="717"/>
        <end position="761"/>
    </location>
</feature>
<dbReference type="InterPro" id="IPR057507">
    <property type="entry name" value="Sha_B-like_N"/>
</dbReference>
<dbReference type="Pfam" id="PF23328">
    <property type="entry name" value="Sha_B_N"/>
    <property type="match status" value="1"/>
</dbReference>
<feature type="region of interest" description="Disordered" evidence="1">
    <location>
        <begin position="804"/>
        <end position="824"/>
    </location>
</feature>
<dbReference type="PANTHER" id="PTHR39387:SF1">
    <property type="entry name" value="SHAVENOID, ISOFORM B"/>
    <property type="match status" value="1"/>
</dbReference>
<evidence type="ECO:0000256" key="1">
    <source>
        <dbReference type="SAM" id="MobiDB-lite"/>
    </source>
</evidence>
<gene>
    <name evidence="4" type="primary">sha</name>
</gene>
<feature type="domain" description="Shavenoid isoform B-like N-terminal" evidence="2">
    <location>
        <begin position="5"/>
        <end position="59"/>
    </location>
</feature>
<protein>
    <submittedName>
        <fullName evidence="4">Uncharacterized protein sha</fullName>
    </submittedName>
</protein>
<evidence type="ECO:0000313" key="3">
    <source>
        <dbReference type="Proteomes" id="UP000694866"/>
    </source>
</evidence>
<dbReference type="GO" id="GO:0035317">
    <property type="term" value="P:imaginal disc-derived wing hair organization"/>
    <property type="evidence" value="ECO:0007669"/>
    <property type="project" value="TreeGrafter"/>
</dbReference>
<keyword evidence="3" id="KW-1185">Reference proteome</keyword>
<sequence>MVEGTCEKACIQVSGGTASAYTRQQSVGLNSNNASCICQCKSNIPIFREDLNICVSDIHECSVAGFLGTSGAIEKVPYVFLPQCGQIVYPQAEILFQGVKTPVCGIVGAQQLGKPGWSELRNLSSPEPPFRLFRDEGRAFLRWIGETDLREAAEGKIVVTRLTCRDADPNASYPGVFAPCVAFRIAGSPSKSVIREVSFAPSTQGAGGLSSFEYTAIGISSVLLALIYVVSVCLYLHSQKSRRKKLQDPEMAIATVREGPGLVKNNPLLASRHFESDSNSVRSESDQGGDLSPSDTDPGFEKITAAVIHPQAFVEQTDGFFGSPIIGERIPDENVRIVETFESTHAVDSAMLPGVQRRKLYFNPAYFDRQFLLAPPPAAIEFLLKIREVISIAKHKMSAKRFVPSLSGIPEEESSSERCSSSENKRAGSVQGSVTRSKKSQRCTGCPGCTDSRPNPPILPDNSRSIPGESRVRAWLADVKPPERRWRDTEDHHKNFQENVRTFARSLEHLREPRNDFLKCESKNGGTIPLASWKDNPPMLRTFQHIARSEIMGDDDQHSISKRSTKSMFEDTNYDRFCRTRRRQLELSNGPEDFLNAKVRKAIENSFIKQMEENAALENQMLENKRHPEQRFSPDGSSERTSKESLTPSEIIKKSPGSTIKRKKAQAPPIPTKDLPDMIPELATSKFPVKTIMDAVIKEMVVVKALEHHHRLTDYEVDSLERTNRRKRQKKQQPKTNESPLSTLTSSTNNEINKSQVPENETKCIETNNEVLRRNYYNALPELISQRPEGYSLVSEVYVNDGYASPANSDDSGPEISYEPENPGHLTIKVQDSPENYVKQDESEYEPDTLDRKPMRLKINGDVIYDKEPMNESYVDSLERPVQILLRSKGSFRNVTPSVSPDGSKGYGSLREIYEAKLHGSVADTNLVSSYGSLDDKFKENGTWGSSKYLTPDQRQARRQRKQNQPDVVPLPPAGEIYEMSKSLGDNESKNGWDRRSAEAGAPTARGRSPVRLQNLVGMKTLDRKILPDSRRHLESIQKQSLKTFRNAQNGKIEDSGYLSSTDSNGSQRQAIKYDFGSVSETDETESICDGASESGAESVGTDSVFFGNIRGLSHGESFTKSMDSGVDIGVRNNGLRSLGVERQASFNASDSENESFVTVLPHGGSRRSSLVL</sequence>
<feature type="compositionally biased region" description="Basic residues" evidence="1">
    <location>
        <begin position="724"/>
        <end position="733"/>
    </location>
</feature>
<dbReference type="GeneID" id="105262916"/>
<reference evidence="4" key="1">
    <citation type="submission" date="2025-08" db="UniProtKB">
        <authorList>
            <consortium name="RefSeq"/>
        </authorList>
    </citation>
    <scope>IDENTIFICATION</scope>
    <source>
        <strain evidence="4">USDA-PBARC FA_bdor</strain>
        <tissue evidence="4">Whole organism</tissue>
    </source>
</reference>
<dbReference type="CTD" id="109556"/>
<name>A0A9R1STZ1_9HYME</name>
<dbReference type="RefSeq" id="XP_011297105.1">
    <property type="nucleotide sequence ID" value="XM_011298803.1"/>
</dbReference>
<organism evidence="3 4">
    <name type="scientific">Fopius arisanus</name>
    <dbReference type="NCBI Taxonomy" id="64838"/>
    <lineage>
        <taxon>Eukaryota</taxon>
        <taxon>Metazoa</taxon>
        <taxon>Ecdysozoa</taxon>
        <taxon>Arthropoda</taxon>
        <taxon>Hexapoda</taxon>
        <taxon>Insecta</taxon>
        <taxon>Pterygota</taxon>
        <taxon>Neoptera</taxon>
        <taxon>Endopterygota</taxon>
        <taxon>Hymenoptera</taxon>
        <taxon>Apocrita</taxon>
        <taxon>Ichneumonoidea</taxon>
        <taxon>Braconidae</taxon>
        <taxon>Opiinae</taxon>
        <taxon>Fopius</taxon>
    </lineage>
</organism>
<feature type="compositionally biased region" description="Polar residues" evidence="1">
    <location>
        <begin position="1040"/>
        <end position="1050"/>
    </location>
</feature>
<proteinExistence type="predicted"/>
<feature type="region of interest" description="Disordered" evidence="1">
    <location>
        <begin position="627"/>
        <end position="677"/>
    </location>
</feature>
<feature type="region of interest" description="Disordered" evidence="1">
    <location>
        <begin position="1040"/>
        <end position="1067"/>
    </location>
</feature>
<evidence type="ECO:0000259" key="2">
    <source>
        <dbReference type="Pfam" id="PF23328"/>
    </source>
</evidence>
<feature type="compositionally biased region" description="Basic and acidic residues" evidence="1">
    <location>
        <begin position="985"/>
        <end position="998"/>
    </location>
</feature>
<dbReference type="OrthoDB" id="6346242at2759"/>
<feature type="compositionally biased region" description="Basic and acidic residues" evidence="1">
    <location>
        <begin position="627"/>
        <end position="643"/>
    </location>
</feature>
<feature type="region of interest" description="Disordered" evidence="1">
    <location>
        <begin position="407"/>
        <end position="449"/>
    </location>
</feature>
<dbReference type="AlphaFoldDB" id="A0A9R1STZ1"/>
<evidence type="ECO:0000313" key="4">
    <source>
        <dbReference type="RefSeq" id="XP_011297105.1"/>
    </source>
</evidence>
<dbReference type="Proteomes" id="UP000694866">
    <property type="component" value="Unplaced"/>
</dbReference>
<feature type="region of interest" description="Disordered" evidence="1">
    <location>
        <begin position="942"/>
        <end position="1011"/>
    </location>
</feature>
<accession>A0A9R1STZ1</accession>
<feature type="region of interest" description="Disordered" evidence="1">
    <location>
        <begin position="274"/>
        <end position="296"/>
    </location>
</feature>
<dbReference type="GO" id="GO:0005938">
    <property type="term" value="C:cell cortex"/>
    <property type="evidence" value="ECO:0007669"/>
    <property type="project" value="TreeGrafter"/>
</dbReference>